<keyword evidence="7" id="KW-0067">ATP-binding</keyword>
<evidence type="ECO:0000256" key="6">
    <source>
        <dbReference type="ARBA" id="ARBA00022741"/>
    </source>
</evidence>
<dbReference type="GO" id="GO:0016887">
    <property type="term" value="F:ATP hydrolysis activity"/>
    <property type="evidence" value="ECO:0007669"/>
    <property type="project" value="InterPro"/>
</dbReference>
<dbReference type="Gene3D" id="1.20.1560.10">
    <property type="entry name" value="ABC transporter type 1, transmembrane domain"/>
    <property type="match status" value="2"/>
</dbReference>
<feature type="transmembrane region" description="Helical" evidence="12">
    <location>
        <begin position="422"/>
        <end position="440"/>
    </location>
</feature>
<feature type="domain" description="ABC transmembrane type-1" evidence="14">
    <location>
        <begin position="949"/>
        <end position="1187"/>
    </location>
</feature>
<dbReference type="Pfam" id="PF00664">
    <property type="entry name" value="ABC_membrane"/>
    <property type="match status" value="2"/>
</dbReference>
<evidence type="ECO:0000313" key="16">
    <source>
        <dbReference type="Proteomes" id="UP000005408"/>
    </source>
</evidence>
<dbReference type="SUPFAM" id="SSF52540">
    <property type="entry name" value="P-loop containing nucleoside triphosphate hydrolases"/>
    <property type="match status" value="2"/>
</dbReference>
<organism evidence="15 16">
    <name type="scientific">Magallana gigas</name>
    <name type="common">Pacific oyster</name>
    <name type="synonym">Crassostrea gigas</name>
    <dbReference type="NCBI Taxonomy" id="29159"/>
    <lineage>
        <taxon>Eukaryota</taxon>
        <taxon>Metazoa</taxon>
        <taxon>Spiralia</taxon>
        <taxon>Lophotrochozoa</taxon>
        <taxon>Mollusca</taxon>
        <taxon>Bivalvia</taxon>
        <taxon>Autobranchia</taxon>
        <taxon>Pteriomorphia</taxon>
        <taxon>Ostreida</taxon>
        <taxon>Ostreoidea</taxon>
        <taxon>Ostreidae</taxon>
        <taxon>Magallana</taxon>
    </lineage>
</organism>
<feature type="transmembrane region" description="Helical" evidence="12">
    <location>
        <begin position="173"/>
        <end position="195"/>
    </location>
</feature>
<keyword evidence="3" id="KW-0813">Transport</keyword>
<feature type="transmembrane region" description="Helical" evidence="12">
    <location>
        <begin position="300"/>
        <end position="319"/>
    </location>
</feature>
<dbReference type="GO" id="GO:0015431">
    <property type="term" value="F:ABC-type glutathione S-conjugate transporter activity"/>
    <property type="evidence" value="ECO:0007669"/>
    <property type="project" value="UniProtKB-EC"/>
</dbReference>
<dbReference type="InterPro" id="IPR050173">
    <property type="entry name" value="ABC_transporter_C-like"/>
</dbReference>
<evidence type="ECO:0000256" key="12">
    <source>
        <dbReference type="SAM" id="Phobius"/>
    </source>
</evidence>
<dbReference type="InterPro" id="IPR003439">
    <property type="entry name" value="ABC_transporter-like_ATP-bd"/>
</dbReference>
<keyword evidence="16" id="KW-1185">Reference proteome</keyword>
<dbReference type="InterPro" id="IPR011527">
    <property type="entry name" value="ABC1_TM_dom"/>
</dbReference>
<evidence type="ECO:0000256" key="5">
    <source>
        <dbReference type="ARBA" id="ARBA00022737"/>
    </source>
</evidence>
<protein>
    <recommendedName>
        <fullName evidence="10">ABC-type glutathione-S-conjugate transporter</fullName>
        <ecNumber evidence="10">7.6.2.3</ecNumber>
    </recommendedName>
</protein>
<evidence type="ECO:0000256" key="11">
    <source>
        <dbReference type="ARBA" id="ARBA00047523"/>
    </source>
</evidence>
<comment type="subcellular location">
    <subcellularLocation>
        <location evidence="1">Vacuole membrane</location>
        <topology evidence="1">Multi-pass membrane protein</topology>
    </subcellularLocation>
</comment>
<evidence type="ECO:0000256" key="4">
    <source>
        <dbReference type="ARBA" id="ARBA00022692"/>
    </source>
</evidence>
<evidence type="ECO:0000256" key="1">
    <source>
        <dbReference type="ARBA" id="ARBA00004128"/>
    </source>
</evidence>
<dbReference type="GO" id="GO:0005774">
    <property type="term" value="C:vacuolar membrane"/>
    <property type="evidence" value="ECO:0007669"/>
    <property type="project" value="UniProtKB-SubCell"/>
</dbReference>
<dbReference type="CDD" id="cd03244">
    <property type="entry name" value="ABCC_MRP_domain2"/>
    <property type="match status" value="1"/>
</dbReference>
<feature type="transmembrane region" description="Helical" evidence="12">
    <location>
        <begin position="541"/>
        <end position="566"/>
    </location>
</feature>
<evidence type="ECO:0000256" key="9">
    <source>
        <dbReference type="ARBA" id="ARBA00023136"/>
    </source>
</evidence>
<dbReference type="CDD" id="cd18603">
    <property type="entry name" value="ABC_6TM_MRP1_2_3_6_D2_like"/>
    <property type="match status" value="1"/>
</dbReference>
<keyword evidence="8 12" id="KW-1133">Transmembrane helix</keyword>
<dbReference type="FunFam" id="3.40.50.300:FF:000074">
    <property type="entry name" value="Multidrug resistance-associated protein 5 isoform 1"/>
    <property type="match status" value="1"/>
</dbReference>
<dbReference type="Proteomes" id="UP000005408">
    <property type="component" value="Unassembled WGS sequence"/>
</dbReference>
<dbReference type="FunFam" id="3.40.50.300:FF:000293">
    <property type="entry name" value="ATP binding cassette subfamily C member 1"/>
    <property type="match status" value="1"/>
</dbReference>
<feature type="transmembrane region" description="Helical" evidence="12">
    <location>
        <begin position="1130"/>
        <end position="1151"/>
    </location>
</feature>
<dbReference type="InterPro" id="IPR017871">
    <property type="entry name" value="ABC_transporter-like_CS"/>
</dbReference>
<sequence>MNDHIVNKIEWMCSGDPLWDSNVTWNTAYPDLTPCFRKTILRWIPCILLLVLSPLRLWILSSKESSRQSQPVCHSALSLAKYVLCLGLALLAFLECIETVFVNSLAETMVKPEFISPALTGITLMVANHVMLTERRHRMQSSGLLFVYWFLMTVCLILNLQSQIRGLYVQEEMSLQFSACLLPLQLLLSIAELFLNGFFIDNFPDDDGSKSKKSCLENSPIMSALAFSWFSRIVKDAYKRPLEAKDLIELSADLKSESTVPVFEKAWRDDSNRQKRRTDVNQNICSGNIKACLSRVILKIHFYEIFIHFLITVPIYLYRFIGPLIFRSLINFAEDADDYLWHGIFLASAYFLFGVVQTFQDTHSDHVGHMLGIKIRTSVCGAIYRKMAKLSNKAKQECTVGEMVNLMSDDATKINHRSIFELHLLWLGPVQACIAMYFLYQELGSAALVAFFLLVVFVPLIGVIAKAQHKINVLKLYAWESSFGDKIGSIRSQEIHEKTKNRYLDIVNMFCWQMSEFLFTFSIFAVYLWLDEGNILTTKKIYFIMSMISAFRGPLMYMPIAITSLIELSVSLKRIETFLNREEIDESAIQHSEDAEKAITMKAASFTWNKAKSPSLKNIDVDVSNGELVAVIGSVGAGKSSLMSAAIGEMEKISGTVDVKGSVAFVTQEAWIQNNTLRENILFGRKMNVKNYRKAVEACALQADLDILPKGDETEIGEKGINLSGGQKQRVSLARAVYDDADIYLLDDPLSAVDARVGRHLFDQVIGKRGLLRNKTRVLVTHAISFLPYVDRVISLVNGEVSEVGTYTELMERNGAFAEFVRTHLQEESSSDDESTDGSTRPASFDRQVSTIDHLNTKEDTENEERCKDSKFIEEESVNLDEAKWSAYGTYLKIVGPVLLVMFAACLAQNAADFYKNYWLSEWDSDISDNKTELNSSAQVISQGYKIKGFGLIGLINTLLNVLGELSVIFIVVTSAKKVHQKTLAGVMRAPFSFFENTPVGRMVNRFSKDMECLEHSLPWVTKSFMHTFPQIVFTLIVITSGMPSMVYFLVPLFIMYFLIQRLFSVAACQCRRMNKALRSPQYSFFSESIQGATTIRAFNKTSLFAQECDRRRDAYHKAELTTLSCYRWLNFRLGFLGNLLVFIACVLACYRRDVLSSGMIALIMTYAGNVTDTLRWIVFAFTEMDTNIITVERIQEYINLKPEADWRIKETEPASNWPQRGHVKFSNFSLRYREDLELVLKGIDCDITPGEKIGIVGRTGAGKSSLTLALFRILEKAGGSIIIDDVDISTIGLHDLRSKLTIIPQDPVLFSGTLRMNLDPFNSFSDEDLWEALEHAHLKKYVESLEGGLLYECSERGENLSVGQRQLICLARALLKKSKILVLDEATAAVDLKTDNLIQNTIRREFSDCTILTIAHRLNTVLDYSRIMVLDKGQIKEFDSPDVLLKDESSIFHSMAKAANLV</sequence>
<keyword evidence="4 12" id="KW-0812">Transmembrane</keyword>
<dbReference type="Pfam" id="PF24357">
    <property type="entry name" value="TMD0_ABC"/>
    <property type="match status" value="1"/>
</dbReference>
<evidence type="ECO:0000256" key="3">
    <source>
        <dbReference type="ARBA" id="ARBA00022448"/>
    </source>
</evidence>
<dbReference type="PANTHER" id="PTHR24223">
    <property type="entry name" value="ATP-BINDING CASSETTE SUB-FAMILY C"/>
    <property type="match status" value="1"/>
</dbReference>
<feature type="transmembrane region" description="Helical" evidence="12">
    <location>
        <begin position="446"/>
        <end position="465"/>
    </location>
</feature>
<accession>A0A8W8JZ19</accession>
<feature type="transmembrane region" description="Helical" evidence="12">
    <location>
        <begin position="1032"/>
        <end position="1060"/>
    </location>
</feature>
<keyword evidence="9 12" id="KW-0472">Membrane</keyword>
<feature type="transmembrane region" description="Helical" evidence="12">
    <location>
        <begin position="114"/>
        <end position="132"/>
    </location>
</feature>
<keyword evidence="6" id="KW-0547">Nucleotide-binding</keyword>
<dbReference type="PROSITE" id="PS50929">
    <property type="entry name" value="ABC_TM1F"/>
    <property type="match status" value="2"/>
</dbReference>
<dbReference type="PROSITE" id="PS00211">
    <property type="entry name" value="ABC_TRANSPORTER_1"/>
    <property type="match status" value="2"/>
</dbReference>
<dbReference type="Pfam" id="PF00005">
    <property type="entry name" value="ABC_tran"/>
    <property type="match status" value="2"/>
</dbReference>
<feature type="domain" description="ABC transporter" evidence="13">
    <location>
        <begin position="601"/>
        <end position="823"/>
    </location>
</feature>
<reference evidence="15" key="1">
    <citation type="submission" date="2022-08" db="UniProtKB">
        <authorList>
            <consortium name="EnsemblMetazoa"/>
        </authorList>
    </citation>
    <scope>IDENTIFICATION</scope>
    <source>
        <strain evidence="15">05x7-T-G4-1.051#20</strain>
    </source>
</reference>
<dbReference type="CDD" id="cd03250">
    <property type="entry name" value="ABCC_MRP_domain1"/>
    <property type="match status" value="1"/>
</dbReference>
<feature type="transmembrane region" description="Helical" evidence="12">
    <location>
        <begin position="339"/>
        <end position="356"/>
    </location>
</feature>
<proteinExistence type="inferred from homology"/>
<evidence type="ECO:0000256" key="10">
    <source>
        <dbReference type="ARBA" id="ARBA00024220"/>
    </source>
</evidence>
<evidence type="ECO:0000256" key="7">
    <source>
        <dbReference type="ARBA" id="ARBA00022840"/>
    </source>
</evidence>
<dbReference type="InterPro" id="IPR027417">
    <property type="entry name" value="P-loop_NTPase"/>
</dbReference>
<keyword evidence="5" id="KW-0677">Repeat</keyword>
<dbReference type="PROSITE" id="PS50893">
    <property type="entry name" value="ABC_TRANSPORTER_2"/>
    <property type="match status" value="2"/>
</dbReference>
<feature type="transmembrane region" description="Helical" evidence="12">
    <location>
        <begin position="144"/>
        <end position="161"/>
    </location>
</feature>
<dbReference type="SUPFAM" id="SSF90123">
    <property type="entry name" value="ABC transporter transmembrane region"/>
    <property type="match status" value="2"/>
</dbReference>
<evidence type="ECO:0000313" key="15">
    <source>
        <dbReference type="EnsemblMetazoa" id="G21687.1:cds"/>
    </source>
</evidence>
<evidence type="ECO:0000259" key="14">
    <source>
        <dbReference type="PROSITE" id="PS50929"/>
    </source>
</evidence>
<dbReference type="PANTHER" id="PTHR24223:SF443">
    <property type="entry name" value="MULTIDRUG-RESISTANCE LIKE PROTEIN 1, ISOFORM I"/>
    <property type="match status" value="1"/>
</dbReference>
<feature type="domain" description="ABC transmembrane type-1" evidence="14">
    <location>
        <begin position="320"/>
        <end position="567"/>
    </location>
</feature>
<name>A0A8W8JZ19_MAGGI</name>
<evidence type="ECO:0000259" key="13">
    <source>
        <dbReference type="PROSITE" id="PS50893"/>
    </source>
</evidence>
<dbReference type="EC" id="7.6.2.3" evidence="10"/>
<dbReference type="SMART" id="SM00382">
    <property type="entry name" value="AAA"/>
    <property type="match status" value="2"/>
</dbReference>
<feature type="transmembrane region" description="Helical" evidence="12">
    <location>
        <begin position="79"/>
        <end position="102"/>
    </location>
</feature>
<feature type="transmembrane region" description="Helical" evidence="12">
    <location>
        <begin position="950"/>
        <end position="973"/>
    </location>
</feature>
<evidence type="ECO:0000256" key="2">
    <source>
        <dbReference type="ARBA" id="ARBA00009726"/>
    </source>
</evidence>
<comment type="similarity">
    <text evidence="2">Belongs to the ABC transporter superfamily. ABCC family. Conjugate transporter (TC 3.A.1.208) subfamily.</text>
</comment>
<feature type="domain" description="ABC transporter" evidence="13">
    <location>
        <begin position="1224"/>
        <end position="1458"/>
    </location>
</feature>
<dbReference type="Gene3D" id="3.40.50.300">
    <property type="entry name" value="P-loop containing nucleotide triphosphate hydrolases"/>
    <property type="match status" value="2"/>
</dbReference>
<comment type="catalytic activity">
    <reaction evidence="11">
        <text>leukotriene C4(in) + ATP + H2O = leukotriene C4(out) + ADP + phosphate + H(+)</text>
        <dbReference type="Rhea" id="RHEA:38963"/>
        <dbReference type="ChEBI" id="CHEBI:15377"/>
        <dbReference type="ChEBI" id="CHEBI:15378"/>
        <dbReference type="ChEBI" id="CHEBI:30616"/>
        <dbReference type="ChEBI" id="CHEBI:43474"/>
        <dbReference type="ChEBI" id="CHEBI:57973"/>
        <dbReference type="ChEBI" id="CHEBI:456216"/>
    </reaction>
    <physiologicalReaction direction="left-to-right" evidence="11">
        <dbReference type="Rhea" id="RHEA:38964"/>
    </physiologicalReaction>
</comment>
<evidence type="ECO:0000256" key="8">
    <source>
        <dbReference type="ARBA" id="ARBA00022989"/>
    </source>
</evidence>
<dbReference type="GO" id="GO:0005524">
    <property type="term" value="F:ATP binding"/>
    <property type="evidence" value="ECO:0007669"/>
    <property type="project" value="UniProtKB-KW"/>
</dbReference>
<dbReference type="FunFam" id="1.20.1560.10:FF:000013">
    <property type="entry name" value="ABC transporter C family member 2"/>
    <property type="match status" value="1"/>
</dbReference>
<dbReference type="InterPro" id="IPR056227">
    <property type="entry name" value="TMD0_ABC"/>
</dbReference>
<feature type="transmembrane region" description="Helical" evidence="12">
    <location>
        <begin position="40"/>
        <end position="59"/>
    </location>
</feature>
<dbReference type="InterPro" id="IPR003593">
    <property type="entry name" value="AAA+_ATPase"/>
</dbReference>
<feature type="transmembrane region" description="Helical" evidence="12">
    <location>
        <begin position="506"/>
        <end position="529"/>
    </location>
</feature>
<dbReference type="EnsemblMetazoa" id="G21687.1">
    <property type="protein sequence ID" value="G21687.1:cds"/>
    <property type="gene ID" value="G21687"/>
</dbReference>
<feature type="transmembrane region" description="Helical" evidence="12">
    <location>
        <begin position="894"/>
        <end position="912"/>
    </location>
</feature>
<dbReference type="InterPro" id="IPR036640">
    <property type="entry name" value="ABC1_TM_sf"/>
</dbReference>